<dbReference type="InterPro" id="IPR013785">
    <property type="entry name" value="Aldolase_TIM"/>
</dbReference>
<evidence type="ECO:0000313" key="3">
    <source>
        <dbReference type="EMBL" id="MDY0409387.1"/>
    </source>
</evidence>
<name>A0ABU5CSM3_9BACI</name>
<dbReference type="EMBL" id="JAWDIQ010000002">
    <property type="protein sequence ID" value="MDY0409387.1"/>
    <property type="molecule type" value="Genomic_DNA"/>
</dbReference>
<proteinExistence type="inferred from homology"/>
<dbReference type="Gene3D" id="3.20.20.70">
    <property type="entry name" value="Aldolase class I"/>
    <property type="match status" value="1"/>
</dbReference>
<sequence length="302" mass="33796">MEHAKFKGIFPAFYACYDEVGEVSEEKTKQLVNYLYGKKVKGLYVGGSSGECIYQNLDERKQTLRYVAEEAKGKLTLIAHVGAPSTRDSIALAAYAEEQGYDALSSIPPIYFRLPERAIQKYWEDIMDATKLPFIIYNIPQTTGYQLSLDLFKKMMANEKVIGVKNSSMPVMDIERFKAAGKENTIVFNGPDEQFVAGRLMGADSGIGGTYAAMPELFLKANEFVTAGKFEEARAIQKEINDIIIALTSLEANMYAVIKESLKQRGLHIGSVREPLQAVSEHEIDKIKEITMKIEQSIAKYQ</sequence>
<keyword evidence="1 2" id="KW-0456">Lyase</keyword>
<accession>A0ABU5CSM3</accession>
<evidence type="ECO:0000313" key="4">
    <source>
        <dbReference type="Proteomes" id="UP001275315"/>
    </source>
</evidence>
<dbReference type="PANTHER" id="PTHR42849">
    <property type="entry name" value="N-ACETYLNEURAMINATE LYASE"/>
    <property type="match status" value="1"/>
</dbReference>
<evidence type="ECO:0000256" key="1">
    <source>
        <dbReference type="ARBA" id="ARBA00023239"/>
    </source>
</evidence>
<comment type="similarity">
    <text evidence="2">Belongs to the DapA family.</text>
</comment>
<dbReference type="PIRSF" id="PIRSF001365">
    <property type="entry name" value="DHDPS"/>
    <property type="match status" value="1"/>
</dbReference>
<evidence type="ECO:0000256" key="2">
    <source>
        <dbReference type="PIRNR" id="PIRNR001365"/>
    </source>
</evidence>
<dbReference type="PRINTS" id="PR00146">
    <property type="entry name" value="DHPICSNTHASE"/>
</dbReference>
<dbReference type="PANTHER" id="PTHR42849:SF1">
    <property type="entry name" value="N-ACETYLNEURAMINATE LYASE"/>
    <property type="match status" value="1"/>
</dbReference>
<dbReference type="InterPro" id="IPR002220">
    <property type="entry name" value="DapA-like"/>
</dbReference>
<reference evidence="3 4" key="1">
    <citation type="submission" date="2023-10" db="EMBL/GenBank/DDBJ databases">
        <title>Virgibacillus soli CC-YMP-6 genome.</title>
        <authorList>
            <person name="Miliotis G."/>
            <person name="Sengupta P."/>
            <person name="Hameed A."/>
            <person name="Chuvochina M."/>
            <person name="Mcdonagh F."/>
            <person name="Simpson A.C."/>
            <person name="Singh N.K."/>
            <person name="Rekha P.D."/>
            <person name="Raman K."/>
            <person name="Hugenholtz P."/>
            <person name="Venkateswaran K."/>
        </authorList>
    </citation>
    <scope>NUCLEOTIDE SEQUENCE [LARGE SCALE GENOMIC DNA]</scope>
    <source>
        <strain evidence="3 4">CC-YMP-6</strain>
    </source>
</reference>
<dbReference type="Pfam" id="PF00701">
    <property type="entry name" value="DHDPS"/>
    <property type="match status" value="1"/>
</dbReference>
<dbReference type="SUPFAM" id="SSF51569">
    <property type="entry name" value="Aldolase"/>
    <property type="match status" value="1"/>
</dbReference>
<dbReference type="SMART" id="SM01130">
    <property type="entry name" value="DHDPS"/>
    <property type="match status" value="1"/>
</dbReference>
<keyword evidence="4" id="KW-1185">Reference proteome</keyword>
<dbReference type="Proteomes" id="UP001275315">
    <property type="component" value="Unassembled WGS sequence"/>
</dbReference>
<gene>
    <name evidence="3" type="ORF">RWD45_13405</name>
</gene>
<organism evidence="3 4">
    <name type="scientific">Paracerasibacillus soli</name>
    <dbReference type="NCBI Taxonomy" id="480284"/>
    <lineage>
        <taxon>Bacteria</taxon>
        <taxon>Bacillati</taxon>
        <taxon>Bacillota</taxon>
        <taxon>Bacilli</taxon>
        <taxon>Bacillales</taxon>
        <taxon>Bacillaceae</taxon>
        <taxon>Paracerasibacillus</taxon>
    </lineage>
</organism>
<protein>
    <submittedName>
        <fullName evidence="3">Dihydrodipicolinate synthase family protein</fullName>
    </submittedName>
</protein>
<dbReference type="RefSeq" id="WP_320380182.1">
    <property type="nucleotide sequence ID" value="NZ_JAWDIQ010000002.1"/>
</dbReference>
<comment type="caution">
    <text evidence="3">The sequence shown here is derived from an EMBL/GenBank/DDBJ whole genome shotgun (WGS) entry which is preliminary data.</text>
</comment>